<keyword evidence="2" id="KW-1185">Reference proteome</keyword>
<evidence type="ECO:0000313" key="1">
    <source>
        <dbReference type="EMBL" id="KAH9422992.1"/>
    </source>
</evidence>
<sequence length="62" mass="7042">MDVHITIVETGKCFDVNLQVSSADSPTTNGDVTMMLEIIFDYENIHMTMNANSSIRFLNEMR</sequence>
<gene>
    <name evidence="1" type="ORF">DERP_007583</name>
</gene>
<reference evidence="1 2" key="1">
    <citation type="journal article" date="2018" name="J. Allergy Clin. Immunol.">
        <title>High-quality assembly of Dermatophagoides pteronyssinus genome and transcriptome reveals a wide range of novel allergens.</title>
        <authorList>
            <person name="Liu X.Y."/>
            <person name="Yang K.Y."/>
            <person name="Wang M.Q."/>
            <person name="Kwok J.S."/>
            <person name="Zeng X."/>
            <person name="Yang Z."/>
            <person name="Xiao X.J."/>
            <person name="Lau C.P."/>
            <person name="Li Y."/>
            <person name="Huang Z.M."/>
            <person name="Ba J.G."/>
            <person name="Yim A.K."/>
            <person name="Ouyang C.Y."/>
            <person name="Ngai S.M."/>
            <person name="Chan T.F."/>
            <person name="Leung E.L."/>
            <person name="Liu L."/>
            <person name="Liu Z.G."/>
            <person name="Tsui S.K."/>
        </authorList>
    </citation>
    <scope>NUCLEOTIDE SEQUENCE [LARGE SCALE GENOMIC DNA]</scope>
    <source>
        <strain evidence="1">Derp</strain>
    </source>
</reference>
<reference evidence="1 2" key="2">
    <citation type="journal article" date="2022" name="Mol. Biol. Evol.">
        <title>Comparative Genomics Reveals Insights into the Divergent Evolution of Astigmatic Mites and Household Pest Adaptations.</title>
        <authorList>
            <person name="Xiong Q."/>
            <person name="Wan A.T."/>
            <person name="Liu X."/>
            <person name="Fung C.S."/>
            <person name="Xiao X."/>
            <person name="Malainual N."/>
            <person name="Hou J."/>
            <person name="Wang L."/>
            <person name="Wang M."/>
            <person name="Yang K.Y."/>
            <person name="Cui Y."/>
            <person name="Leung E.L."/>
            <person name="Nong W."/>
            <person name="Shin S.K."/>
            <person name="Au S.W."/>
            <person name="Jeong K.Y."/>
            <person name="Chew F.T."/>
            <person name="Hui J.H."/>
            <person name="Leung T.F."/>
            <person name="Tungtrongchitr A."/>
            <person name="Zhong N."/>
            <person name="Liu Z."/>
            <person name="Tsui S.K."/>
        </authorList>
    </citation>
    <scope>NUCLEOTIDE SEQUENCE [LARGE SCALE GENOMIC DNA]</scope>
    <source>
        <strain evidence="1">Derp</strain>
    </source>
</reference>
<comment type="caution">
    <text evidence="1">The sequence shown here is derived from an EMBL/GenBank/DDBJ whole genome shotgun (WGS) entry which is preliminary data.</text>
</comment>
<dbReference type="EMBL" id="NJHN03000034">
    <property type="protein sequence ID" value="KAH9422992.1"/>
    <property type="molecule type" value="Genomic_DNA"/>
</dbReference>
<proteinExistence type="predicted"/>
<evidence type="ECO:0000313" key="2">
    <source>
        <dbReference type="Proteomes" id="UP000887458"/>
    </source>
</evidence>
<dbReference type="Proteomes" id="UP000887458">
    <property type="component" value="Unassembled WGS sequence"/>
</dbReference>
<protein>
    <submittedName>
        <fullName evidence="1">Uncharacterized protein</fullName>
    </submittedName>
</protein>
<name>A0ABQ8JK61_DERPT</name>
<accession>A0ABQ8JK61</accession>
<organism evidence="1 2">
    <name type="scientific">Dermatophagoides pteronyssinus</name>
    <name type="common">European house dust mite</name>
    <dbReference type="NCBI Taxonomy" id="6956"/>
    <lineage>
        <taxon>Eukaryota</taxon>
        <taxon>Metazoa</taxon>
        <taxon>Ecdysozoa</taxon>
        <taxon>Arthropoda</taxon>
        <taxon>Chelicerata</taxon>
        <taxon>Arachnida</taxon>
        <taxon>Acari</taxon>
        <taxon>Acariformes</taxon>
        <taxon>Sarcoptiformes</taxon>
        <taxon>Astigmata</taxon>
        <taxon>Psoroptidia</taxon>
        <taxon>Analgoidea</taxon>
        <taxon>Pyroglyphidae</taxon>
        <taxon>Dermatophagoidinae</taxon>
        <taxon>Dermatophagoides</taxon>
    </lineage>
</organism>